<dbReference type="EMBL" id="JBHLUB010000029">
    <property type="protein sequence ID" value="MFC0582205.1"/>
    <property type="molecule type" value="Genomic_DNA"/>
</dbReference>
<keyword evidence="7" id="KW-0547">Nucleotide-binding</keyword>
<dbReference type="Pfam" id="PF12169">
    <property type="entry name" value="DNA_pol3_gamma3"/>
    <property type="match status" value="1"/>
</dbReference>
<keyword evidence="15" id="KW-1185">Reference proteome</keyword>
<dbReference type="InterPro" id="IPR050238">
    <property type="entry name" value="DNA_Rep/Repair_Clamp_Loader"/>
</dbReference>
<evidence type="ECO:0000256" key="10">
    <source>
        <dbReference type="ARBA" id="ARBA00022932"/>
    </source>
</evidence>
<dbReference type="InterPro" id="IPR008921">
    <property type="entry name" value="DNA_pol3_clamp-load_cplx_C"/>
</dbReference>
<dbReference type="EC" id="2.7.7.7" evidence="2"/>
<dbReference type="Gene3D" id="1.20.272.10">
    <property type="match status" value="1"/>
</dbReference>
<keyword evidence="9" id="KW-0067">ATP-binding</keyword>
<feature type="compositionally biased region" description="Basic and acidic residues" evidence="12">
    <location>
        <begin position="721"/>
        <end position="730"/>
    </location>
</feature>
<evidence type="ECO:0000256" key="12">
    <source>
        <dbReference type="SAM" id="MobiDB-lite"/>
    </source>
</evidence>
<dbReference type="RefSeq" id="WP_377459192.1">
    <property type="nucleotide sequence ID" value="NZ_JBHLUB010000029.1"/>
</dbReference>
<evidence type="ECO:0000313" key="15">
    <source>
        <dbReference type="Proteomes" id="UP001589862"/>
    </source>
</evidence>
<feature type="domain" description="AAA+ ATPase" evidence="13">
    <location>
        <begin position="36"/>
        <end position="177"/>
    </location>
</feature>
<proteinExistence type="inferred from homology"/>
<dbReference type="GO" id="GO:0003887">
    <property type="term" value="F:DNA-directed DNA polymerase activity"/>
    <property type="evidence" value="ECO:0007669"/>
    <property type="project" value="UniProtKB-EC"/>
</dbReference>
<dbReference type="PANTHER" id="PTHR11669">
    <property type="entry name" value="REPLICATION FACTOR C / DNA POLYMERASE III GAMMA-TAU SUBUNIT"/>
    <property type="match status" value="1"/>
</dbReference>
<feature type="compositionally biased region" description="Low complexity" evidence="12">
    <location>
        <begin position="649"/>
        <end position="665"/>
    </location>
</feature>
<evidence type="ECO:0000259" key="13">
    <source>
        <dbReference type="SMART" id="SM00382"/>
    </source>
</evidence>
<reference evidence="14 15" key="1">
    <citation type="submission" date="2024-09" db="EMBL/GenBank/DDBJ databases">
        <authorList>
            <person name="Sun Q."/>
            <person name="Mori K."/>
        </authorList>
    </citation>
    <scope>NUCLEOTIDE SEQUENCE [LARGE SCALE GENOMIC DNA]</scope>
    <source>
        <strain evidence="14 15">NCAIM B.02604</strain>
    </source>
</reference>
<evidence type="ECO:0000256" key="4">
    <source>
        <dbReference type="ARBA" id="ARBA00022695"/>
    </source>
</evidence>
<comment type="caution">
    <text evidence="14">The sequence shown here is derived from an EMBL/GenBank/DDBJ whole genome shotgun (WGS) entry which is preliminary data.</text>
</comment>
<dbReference type="InterPro" id="IPR022754">
    <property type="entry name" value="DNA_pol_III_gamma-3"/>
</dbReference>
<dbReference type="Proteomes" id="UP001589862">
    <property type="component" value="Unassembled WGS sequence"/>
</dbReference>
<feature type="compositionally biased region" description="Low complexity" evidence="12">
    <location>
        <begin position="452"/>
        <end position="526"/>
    </location>
</feature>
<dbReference type="SMART" id="SM00382">
    <property type="entry name" value="AAA"/>
    <property type="match status" value="1"/>
</dbReference>
<evidence type="ECO:0000256" key="3">
    <source>
        <dbReference type="ARBA" id="ARBA00022679"/>
    </source>
</evidence>
<feature type="compositionally biased region" description="Low complexity" evidence="12">
    <location>
        <begin position="859"/>
        <end position="874"/>
    </location>
</feature>
<dbReference type="NCBIfam" id="NF005846">
    <property type="entry name" value="PRK07764.1-6"/>
    <property type="match status" value="1"/>
</dbReference>
<accession>A0ABV6PAQ7</accession>
<evidence type="ECO:0000313" key="14">
    <source>
        <dbReference type="EMBL" id="MFC0582205.1"/>
    </source>
</evidence>
<organism evidence="14 15">
    <name type="scientific">Micrococcoides hystricis</name>
    <dbReference type="NCBI Taxonomy" id="1572761"/>
    <lineage>
        <taxon>Bacteria</taxon>
        <taxon>Bacillati</taxon>
        <taxon>Actinomycetota</taxon>
        <taxon>Actinomycetes</taxon>
        <taxon>Micrococcales</taxon>
        <taxon>Micrococcaceae</taxon>
        <taxon>Micrococcoides</taxon>
    </lineage>
</organism>
<evidence type="ECO:0000256" key="11">
    <source>
        <dbReference type="ARBA" id="ARBA00049244"/>
    </source>
</evidence>
<evidence type="ECO:0000256" key="1">
    <source>
        <dbReference type="ARBA" id="ARBA00006360"/>
    </source>
</evidence>
<dbReference type="Pfam" id="PF13177">
    <property type="entry name" value="DNA_pol3_delta2"/>
    <property type="match status" value="1"/>
</dbReference>
<dbReference type="SUPFAM" id="SSF48019">
    <property type="entry name" value="post-AAA+ oligomerization domain-like"/>
    <property type="match status" value="1"/>
</dbReference>
<evidence type="ECO:0000256" key="5">
    <source>
        <dbReference type="ARBA" id="ARBA00022705"/>
    </source>
</evidence>
<evidence type="ECO:0000256" key="6">
    <source>
        <dbReference type="ARBA" id="ARBA00022723"/>
    </source>
</evidence>
<gene>
    <name evidence="14" type="ORF">ACFFFR_07385</name>
</gene>
<dbReference type="InterPro" id="IPR027417">
    <property type="entry name" value="P-loop_NTPase"/>
</dbReference>
<sequence length="948" mass="101294">MSTALYRRYRPDTFADLIGQEHVTEPLMAALTKNRVNHAYLFSGPRGCGKTTSARILARCLNCHEGPTATPCGTCPSCVDLATGGQGSLDVVEIDAASHGGVDDARDLRERATFAPARDRYKIFIIDEAHMVTNQGSNALLKIVEEPPPHLKFIFATTEPDKVIGTIRSRTHHYPFRLVPPETLHNYLEELTFQEGMQAEPGVLSLVIRAGGGSVRDTLSVLDQLMAGAASQSLDYDRAVDLLGFTHAALLDDVVDALAAQDSATLFRMVDHVVQVGQDPRRFVEDLLERFRDLIIIRAVPDHPGQVLRGIPQDVLARMEVQAHNLGPAQLSLAADITNATLTAMVGATSPRLQLELLMARLMLPAAEVTQQSLAARLDRIEAHLAGSSAVDFTPAEASTPAPAADSAQSSASPTSSGDAPRSAAEVRAMLAKKKQDAEPAETSQAQERKIAAAPESVPAAEPTPVKAAQPAEQQPEQTAQPEPTTVAAEVESKPAPAAPEPAEITTPASEQAEQPAQQPADAPEAPEQKPQEEEQPAAAAPAQSTNMVEKARRLWPEIVQELSQHSRMLWMVAKDHTSVAGFDGQHLVVNFANDGARNTFSSRGGEQLLVELGTKHLGVACTVDLISGGGDVPGPKVAEPARRGGGLPAAAPSSPSKAASEPSGLGPEPDWSKPEPPVSWDDDSETEATPQEQPGGGDDTSDDTQVDEPSVQDAPEELGEADRDAEPEISHPQVEVLNDLPVPSFARKTGSSTQTRPDQAESDEADRSSAQQHAADSGNQTDTPQYPEDPYAGVPHDDARYEEPPQQDDAYSVDPYPSDPHWSEEDPSSTAEPADEAVVPAFLRRETSASDQEPAGSQTQPAEAATAQPAAPQRISRWQQMMAAQQAEQRQAEPEPEPTPSAYVEDIPSDDDEEIEASATHGRAALEKILGARLIEERRPGQDPAGY</sequence>
<dbReference type="CDD" id="cd18137">
    <property type="entry name" value="HLD_clamp_pol_III_gamma_tau"/>
    <property type="match status" value="1"/>
</dbReference>
<keyword evidence="5" id="KW-0235">DNA replication</keyword>
<dbReference type="Gene3D" id="3.40.50.300">
    <property type="entry name" value="P-loop containing nucleotide triphosphate hydrolases"/>
    <property type="match status" value="1"/>
</dbReference>
<feature type="compositionally biased region" description="Acidic residues" evidence="12">
    <location>
        <begin position="908"/>
        <end position="917"/>
    </location>
</feature>
<name>A0ABV6PAQ7_9MICC</name>
<comment type="catalytic activity">
    <reaction evidence="11">
        <text>DNA(n) + a 2'-deoxyribonucleoside 5'-triphosphate = DNA(n+1) + diphosphate</text>
        <dbReference type="Rhea" id="RHEA:22508"/>
        <dbReference type="Rhea" id="RHEA-COMP:17339"/>
        <dbReference type="Rhea" id="RHEA-COMP:17340"/>
        <dbReference type="ChEBI" id="CHEBI:33019"/>
        <dbReference type="ChEBI" id="CHEBI:61560"/>
        <dbReference type="ChEBI" id="CHEBI:173112"/>
        <dbReference type="EC" id="2.7.7.7"/>
    </reaction>
</comment>
<evidence type="ECO:0000256" key="7">
    <source>
        <dbReference type="ARBA" id="ARBA00022741"/>
    </source>
</evidence>
<protein>
    <recommendedName>
        <fullName evidence="2">DNA-directed DNA polymerase</fullName>
        <ecNumber evidence="2">2.7.7.7</ecNumber>
    </recommendedName>
</protein>
<dbReference type="NCBIfam" id="TIGR02397">
    <property type="entry name" value="dnaX_nterm"/>
    <property type="match status" value="1"/>
</dbReference>
<dbReference type="Gene3D" id="1.10.8.60">
    <property type="match status" value="1"/>
</dbReference>
<evidence type="ECO:0000256" key="8">
    <source>
        <dbReference type="ARBA" id="ARBA00022833"/>
    </source>
</evidence>
<evidence type="ECO:0000256" key="2">
    <source>
        <dbReference type="ARBA" id="ARBA00012417"/>
    </source>
</evidence>
<feature type="region of interest" description="Disordered" evidence="12">
    <location>
        <begin position="392"/>
        <end position="548"/>
    </location>
</feature>
<dbReference type="CDD" id="cd00009">
    <property type="entry name" value="AAA"/>
    <property type="match status" value="1"/>
</dbReference>
<dbReference type="InterPro" id="IPR045085">
    <property type="entry name" value="HLD_clamp_pol_III_gamma_tau"/>
</dbReference>
<keyword evidence="10" id="KW-0239">DNA-directed DNA polymerase</keyword>
<dbReference type="Pfam" id="PF22608">
    <property type="entry name" value="DNAX_ATPase_lid"/>
    <property type="match status" value="1"/>
</dbReference>
<keyword evidence="4 14" id="KW-0548">Nucleotidyltransferase</keyword>
<evidence type="ECO:0000256" key="9">
    <source>
        <dbReference type="ARBA" id="ARBA00022840"/>
    </source>
</evidence>
<dbReference type="PANTHER" id="PTHR11669:SF0">
    <property type="entry name" value="PROTEIN STICHEL-LIKE 2"/>
    <property type="match status" value="1"/>
</dbReference>
<feature type="region of interest" description="Disordered" evidence="12">
    <location>
        <begin position="628"/>
        <end position="923"/>
    </location>
</feature>
<keyword evidence="8" id="KW-0862">Zinc</keyword>
<dbReference type="InterPro" id="IPR003593">
    <property type="entry name" value="AAA+_ATPase"/>
</dbReference>
<feature type="compositionally biased region" description="Low complexity" evidence="12">
    <location>
        <begin position="394"/>
        <end position="421"/>
    </location>
</feature>
<comment type="similarity">
    <text evidence="1">Belongs to the DnaX/STICHEL family.</text>
</comment>
<keyword evidence="6" id="KW-0479">Metal-binding</keyword>
<feature type="compositionally biased region" description="Polar residues" evidence="12">
    <location>
        <begin position="769"/>
        <end position="785"/>
    </location>
</feature>
<keyword evidence="3 14" id="KW-0808">Transferase</keyword>
<dbReference type="SUPFAM" id="SSF52540">
    <property type="entry name" value="P-loop containing nucleoside triphosphate hydrolases"/>
    <property type="match status" value="1"/>
</dbReference>
<dbReference type="InterPro" id="IPR012763">
    <property type="entry name" value="DNA_pol_III_sug/sutau_N"/>
</dbReference>